<dbReference type="PANTHER" id="PTHR33067">
    <property type="entry name" value="RNA-DIRECTED DNA POLYMERASE-RELATED"/>
    <property type="match status" value="1"/>
</dbReference>
<reference evidence="1" key="1">
    <citation type="submission" date="2019-12" db="EMBL/GenBank/DDBJ databases">
        <title>Genome sequencing and annotation of Brassica cretica.</title>
        <authorList>
            <person name="Studholme D.J."/>
            <person name="Sarris P.F."/>
        </authorList>
    </citation>
    <scope>NUCLEOTIDE SEQUENCE</scope>
    <source>
        <strain evidence="1">PFS-102/07</strain>
        <tissue evidence="1">Leaf</tissue>
    </source>
</reference>
<organism evidence="1">
    <name type="scientific">Brassica cretica</name>
    <name type="common">Mustard</name>
    <dbReference type="NCBI Taxonomy" id="69181"/>
    <lineage>
        <taxon>Eukaryota</taxon>
        <taxon>Viridiplantae</taxon>
        <taxon>Streptophyta</taxon>
        <taxon>Embryophyta</taxon>
        <taxon>Tracheophyta</taxon>
        <taxon>Spermatophyta</taxon>
        <taxon>Magnoliopsida</taxon>
        <taxon>eudicotyledons</taxon>
        <taxon>Gunneridae</taxon>
        <taxon>Pentapetalae</taxon>
        <taxon>rosids</taxon>
        <taxon>malvids</taxon>
        <taxon>Brassicales</taxon>
        <taxon>Brassicaceae</taxon>
        <taxon>Brassiceae</taxon>
        <taxon>Brassica</taxon>
    </lineage>
</organism>
<gene>
    <name evidence="1" type="ORF">F2Q70_00003572</name>
</gene>
<sequence length="498" mass="56438">MKQRITLKKKSDPGKFAVPCLLKGIEFPCTLCDTGSSVSILPKVIADHLGLKIDPSEDSFTFVDYSTRNSGGIIRNLEVQIGNAVVPVDFHVMDNKMNMNHSLLLGRAFIATVRAVCNMQTNQLCLTLINPDIYYDPVRIVKPQTSNTGVNTRFIAACYCELKVEYETEYEASIDNRSYTSINSVIQPTIGNHSRESIDSSLVNEIFSVPVHCYLSFAVNTQPQTSIDYHYGDTISRQSDYSIGSWADDSHHERFAVDTELPEIRSDEYDEDYHIDKIIEYGGLVMDDRGVLHTSIADNKATSIDNNTKPVIDTHHTPDFEVQLKDNTYYGYLTTEEFGIFRDPEGQARAMDGRILNISKEDIAEVIAMSGPRNFLDTQNRVEDPPSVDKADASLINGQSEFRLRVLHQNRKRKPHWEMRSEYSVISTVPEQATYRKAEVDELVASIYRAMRTTDDSHSKMLDDVYYPYDNSLSWLTTRTDEMMQDIAMIQEQHAVGA</sequence>
<dbReference type="InterPro" id="IPR021109">
    <property type="entry name" value="Peptidase_aspartic_dom_sf"/>
</dbReference>
<dbReference type="CDD" id="cd00303">
    <property type="entry name" value="retropepsin_like"/>
    <property type="match status" value="1"/>
</dbReference>
<evidence type="ECO:0000313" key="1">
    <source>
        <dbReference type="EMBL" id="KAF2574547.1"/>
    </source>
</evidence>
<dbReference type="PANTHER" id="PTHR33067:SF31">
    <property type="entry name" value="RNA-DIRECTED DNA POLYMERASE"/>
    <property type="match status" value="1"/>
</dbReference>
<dbReference type="Pfam" id="PF13975">
    <property type="entry name" value="gag-asp_proteas"/>
    <property type="match status" value="1"/>
</dbReference>
<proteinExistence type="predicted"/>
<name>A0A8S9J0A0_BRACR</name>
<dbReference type="EMBL" id="QGKY02001015">
    <property type="protein sequence ID" value="KAF2574547.1"/>
    <property type="molecule type" value="Genomic_DNA"/>
</dbReference>
<dbReference type="AlphaFoldDB" id="A0A8S9J0A0"/>
<comment type="caution">
    <text evidence="1">The sequence shown here is derived from an EMBL/GenBank/DDBJ whole genome shotgun (WGS) entry which is preliminary data.</text>
</comment>
<dbReference type="Gene3D" id="2.40.70.10">
    <property type="entry name" value="Acid Proteases"/>
    <property type="match status" value="1"/>
</dbReference>
<dbReference type="SUPFAM" id="SSF50630">
    <property type="entry name" value="Acid proteases"/>
    <property type="match status" value="1"/>
</dbReference>
<protein>
    <submittedName>
        <fullName evidence="1">Uncharacterized protein</fullName>
    </submittedName>
</protein>
<accession>A0A8S9J0A0</accession>